<reference evidence="2 3" key="1">
    <citation type="submission" date="2019-04" db="EMBL/GenBank/DDBJ databases">
        <title>Phreatobacter aquaticus sp. nov.</title>
        <authorList>
            <person name="Choi A."/>
        </authorList>
    </citation>
    <scope>NUCLEOTIDE SEQUENCE [LARGE SCALE GENOMIC DNA]</scope>
    <source>
        <strain evidence="2 3">KCTC 52518</strain>
    </source>
</reference>
<proteinExistence type="predicted"/>
<feature type="transmembrane region" description="Helical" evidence="1">
    <location>
        <begin position="155"/>
        <end position="171"/>
    </location>
</feature>
<dbReference type="EMBL" id="CP039690">
    <property type="protein sequence ID" value="QCI62934.1"/>
    <property type="molecule type" value="Genomic_DNA"/>
</dbReference>
<gene>
    <name evidence="2" type="ORF">E8M01_00940</name>
</gene>
<keyword evidence="1" id="KW-1133">Transmembrane helix</keyword>
<feature type="transmembrane region" description="Helical" evidence="1">
    <location>
        <begin position="243"/>
        <end position="265"/>
    </location>
</feature>
<feature type="transmembrane region" description="Helical" evidence="1">
    <location>
        <begin position="39"/>
        <end position="60"/>
    </location>
</feature>
<feature type="transmembrane region" description="Helical" evidence="1">
    <location>
        <begin position="6"/>
        <end position="27"/>
    </location>
</feature>
<accession>A0A4D7AP43</accession>
<feature type="transmembrane region" description="Helical" evidence="1">
    <location>
        <begin position="66"/>
        <end position="87"/>
    </location>
</feature>
<evidence type="ECO:0000313" key="2">
    <source>
        <dbReference type="EMBL" id="QCI62934.1"/>
    </source>
</evidence>
<feature type="transmembrane region" description="Helical" evidence="1">
    <location>
        <begin position="94"/>
        <end position="117"/>
    </location>
</feature>
<sequence>MDPVLAADSAVNICGAMGLAVAVLIFRARDRHGPLTRRFSLVLGLVALVFLLRGAGWLVGSLWLEQWAVACAAFIPLGAVVVIEGMLRRHAPRALKLAVLAGGLVLAPAGLFAPAALGDTVEITLALFQLATFGACGVLLVTRDRASLSEAENRSVGRLGIAAFCMLPFILSDFRAFFPAIPVRAGALGALLLVTFALVADTASEARRGHAAVLALRIAAGLLLGLALSALVPGGDAGETLRLAAVTLAGTLVIGLLVDTARALLAAGSPGLLDRIANAEAETRDGLIAEIARHPPFEGARRLSEAALADFDPPILRQALANRIVIRRADRPWSRPADDPATERLAALMATHGASHLIVIGRDPLDLVALHVPLVMADQATETAMLLAGRLIAAAPGAGR</sequence>
<keyword evidence="1" id="KW-0812">Transmembrane</keyword>
<dbReference type="RefSeq" id="WP_136958397.1">
    <property type="nucleotide sequence ID" value="NZ_CP039690.1"/>
</dbReference>
<name>A0A4D7AP43_9HYPH</name>
<keyword evidence="3" id="KW-1185">Reference proteome</keyword>
<feature type="transmembrane region" description="Helical" evidence="1">
    <location>
        <begin position="211"/>
        <end position="231"/>
    </location>
</feature>
<dbReference type="OrthoDB" id="8214317at2"/>
<feature type="transmembrane region" description="Helical" evidence="1">
    <location>
        <begin position="177"/>
        <end position="199"/>
    </location>
</feature>
<dbReference type="KEGG" id="pstg:E8M01_00940"/>
<evidence type="ECO:0000256" key="1">
    <source>
        <dbReference type="SAM" id="Phobius"/>
    </source>
</evidence>
<dbReference type="Proteomes" id="UP000298781">
    <property type="component" value="Chromosome"/>
</dbReference>
<organism evidence="2 3">
    <name type="scientific">Phreatobacter stygius</name>
    <dbReference type="NCBI Taxonomy" id="1940610"/>
    <lineage>
        <taxon>Bacteria</taxon>
        <taxon>Pseudomonadati</taxon>
        <taxon>Pseudomonadota</taxon>
        <taxon>Alphaproteobacteria</taxon>
        <taxon>Hyphomicrobiales</taxon>
        <taxon>Phreatobacteraceae</taxon>
        <taxon>Phreatobacter</taxon>
    </lineage>
</organism>
<keyword evidence="1" id="KW-0472">Membrane</keyword>
<feature type="transmembrane region" description="Helical" evidence="1">
    <location>
        <begin position="123"/>
        <end position="143"/>
    </location>
</feature>
<dbReference type="AlphaFoldDB" id="A0A4D7AP43"/>
<protein>
    <submittedName>
        <fullName evidence="2">Uncharacterized protein</fullName>
    </submittedName>
</protein>
<evidence type="ECO:0000313" key="3">
    <source>
        <dbReference type="Proteomes" id="UP000298781"/>
    </source>
</evidence>